<dbReference type="Proteomes" id="UP000029381">
    <property type="component" value="Unassembled WGS sequence"/>
</dbReference>
<evidence type="ECO:0000313" key="2">
    <source>
        <dbReference type="Proteomes" id="UP000029381"/>
    </source>
</evidence>
<gene>
    <name evidence="1" type="ORF">TMU3MR103_0327</name>
</gene>
<comment type="caution">
    <text evidence="1">The sequence shown here is derived from an EMBL/GenBank/DDBJ whole genome shotgun (WGS) entry which is preliminary data.</text>
</comment>
<reference evidence="1 2" key="1">
    <citation type="submission" date="2014-08" db="EMBL/GenBank/DDBJ databases">
        <title>Genome sequence of Tetragenococcus muriaticus.</title>
        <authorList>
            <person name="Chuea-nongthon C."/>
            <person name="Rodtong S."/>
            <person name="Yongsawatdigul J."/>
            <person name="Steele J.L."/>
            <person name="Liu X.-y."/>
            <person name="Speers J."/>
            <person name="Glasner J.D."/>
            <person name="Neeno-Eckwall E.C."/>
        </authorList>
    </citation>
    <scope>NUCLEOTIDE SEQUENCE [LARGE SCALE GENOMIC DNA]</scope>
    <source>
        <strain evidence="1 2">3MR10-3</strain>
    </source>
</reference>
<organism evidence="1 2">
    <name type="scientific">Tetragenococcus muriaticus 3MR10-3</name>
    <dbReference type="NCBI Taxonomy" id="1302648"/>
    <lineage>
        <taxon>Bacteria</taxon>
        <taxon>Bacillati</taxon>
        <taxon>Bacillota</taxon>
        <taxon>Bacilli</taxon>
        <taxon>Lactobacillales</taxon>
        <taxon>Enterococcaceae</taxon>
        <taxon>Tetragenococcus</taxon>
    </lineage>
</organism>
<evidence type="ECO:0000313" key="1">
    <source>
        <dbReference type="EMBL" id="KFN92731.1"/>
    </source>
</evidence>
<proteinExistence type="predicted"/>
<sequence>MFAEINQGGLEIDGMVQCLDVLVFQRFPGPNVTMEDINALHGLTAAFKTLSKNTLKILLP</sequence>
<keyword evidence="2" id="KW-1185">Reference proteome</keyword>
<protein>
    <submittedName>
        <fullName evidence="1">Uncharacterized protein</fullName>
    </submittedName>
</protein>
<dbReference type="AlphaFoldDB" id="A0A091C4F8"/>
<dbReference type="EMBL" id="JPVT01000036">
    <property type="protein sequence ID" value="KFN92731.1"/>
    <property type="molecule type" value="Genomic_DNA"/>
</dbReference>
<accession>A0A091C4F8</accession>
<name>A0A091C4F8_9ENTE</name>